<evidence type="ECO:0000256" key="1">
    <source>
        <dbReference type="SAM" id="MobiDB-lite"/>
    </source>
</evidence>
<evidence type="ECO:0000313" key="3">
    <source>
        <dbReference type="Proteomes" id="UP000075260"/>
    </source>
</evidence>
<feature type="compositionally biased region" description="Basic and acidic residues" evidence="1">
    <location>
        <begin position="101"/>
        <end position="127"/>
    </location>
</feature>
<dbReference type="OrthoDB" id="5515353at2"/>
<protein>
    <submittedName>
        <fullName evidence="2">Uncharacterized protein</fullName>
    </submittedName>
</protein>
<proteinExistence type="predicted"/>
<dbReference type="RefSeq" id="WP_061610186.1">
    <property type="nucleotide sequence ID" value="NZ_JEMA01000696.1"/>
</dbReference>
<reference evidence="2 3" key="1">
    <citation type="submission" date="2014-02" db="EMBL/GenBank/DDBJ databases">
        <title>The small core and large imbalanced accessory genome model reveals a collaborative survival strategy of Sorangium cellulosum strains in nature.</title>
        <authorList>
            <person name="Han K."/>
            <person name="Peng R."/>
            <person name="Blom J."/>
            <person name="Li Y.-Z."/>
        </authorList>
    </citation>
    <scope>NUCLEOTIDE SEQUENCE [LARGE SCALE GENOMIC DNA]</scope>
    <source>
        <strain evidence="2 3">So0008-312</strain>
    </source>
</reference>
<feature type="region of interest" description="Disordered" evidence="1">
    <location>
        <begin position="36"/>
        <end position="196"/>
    </location>
</feature>
<dbReference type="EMBL" id="JEMA01000696">
    <property type="protein sequence ID" value="KYF66941.1"/>
    <property type="molecule type" value="Genomic_DNA"/>
</dbReference>
<accession>A0A150QG82</accession>
<organism evidence="2 3">
    <name type="scientific">Sorangium cellulosum</name>
    <name type="common">Polyangium cellulosum</name>
    <dbReference type="NCBI Taxonomy" id="56"/>
    <lineage>
        <taxon>Bacteria</taxon>
        <taxon>Pseudomonadati</taxon>
        <taxon>Myxococcota</taxon>
        <taxon>Polyangia</taxon>
        <taxon>Polyangiales</taxon>
        <taxon>Polyangiaceae</taxon>
        <taxon>Sorangium</taxon>
    </lineage>
</organism>
<sequence>MSERRSQVDDFARLTEETERLARHVEDLRLRIAATTAKRRASSGMHPAQHGASLDGAQGALTERPPQGPSSDRPPYGTPSERPPHGSPSERALEAVAALERPVDAGLERAHDAGTERPDDAIPERPRPRQSPFPERPSCLASVSRWLPPLRPGRHAMESGVHEKAGEAGRYCIVTPRQKKPSSLPPKRRTPKADVA</sequence>
<feature type="compositionally biased region" description="Basic and acidic residues" evidence="1">
    <location>
        <begin position="155"/>
        <end position="167"/>
    </location>
</feature>
<dbReference type="AlphaFoldDB" id="A0A150QG82"/>
<gene>
    <name evidence="2" type="ORF">BE15_46415</name>
</gene>
<dbReference type="Proteomes" id="UP000075260">
    <property type="component" value="Unassembled WGS sequence"/>
</dbReference>
<comment type="caution">
    <text evidence="2">The sequence shown here is derived from an EMBL/GenBank/DDBJ whole genome shotgun (WGS) entry which is preliminary data.</text>
</comment>
<name>A0A150QG82_SORCE</name>
<evidence type="ECO:0000313" key="2">
    <source>
        <dbReference type="EMBL" id="KYF66941.1"/>
    </source>
</evidence>